<gene>
    <name evidence="2" type="ORF">TRAPUB_14160</name>
</gene>
<dbReference type="STRING" id="154538.A0A1M2VP84"/>
<evidence type="ECO:0000259" key="1">
    <source>
        <dbReference type="PROSITE" id="PS50011"/>
    </source>
</evidence>
<dbReference type="Gene3D" id="1.10.510.10">
    <property type="entry name" value="Transferase(Phosphotransferase) domain 1"/>
    <property type="match status" value="1"/>
</dbReference>
<name>A0A1M2VP84_TRAPU</name>
<organism evidence="2 3">
    <name type="scientific">Trametes pubescens</name>
    <name type="common">White-rot fungus</name>
    <dbReference type="NCBI Taxonomy" id="154538"/>
    <lineage>
        <taxon>Eukaryota</taxon>
        <taxon>Fungi</taxon>
        <taxon>Dikarya</taxon>
        <taxon>Basidiomycota</taxon>
        <taxon>Agaricomycotina</taxon>
        <taxon>Agaricomycetes</taxon>
        <taxon>Polyporales</taxon>
        <taxon>Polyporaceae</taxon>
        <taxon>Trametes</taxon>
    </lineage>
</organism>
<dbReference type="EMBL" id="MNAD01000924">
    <property type="protein sequence ID" value="OJT09378.1"/>
    <property type="molecule type" value="Genomic_DNA"/>
</dbReference>
<dbReference type="AlphaFoldDB" id="A0A1M2VP84"/>
<dbReference type="InterPro" id="IPR000719">
    <property type="entry name" value="Prot_kinase_dom"/>
</dbReference>
<dbReference type="GO" id="GO:0004672">
    <property type="term" value="F:protein kinase activity"/>
    <property type="evidence" value="ECO:0007669"/>
    <property type="project" value="InterPro"/>
</dbReference>
<dbReference type="InterPro" id="IPR011009">
    <property type="entry name" value="Kinase-like_dom_sf"/>
</dbReference>
<evidence type="ECO:0000313" key="2">
    <source>
        <dbReference type="EMBL" id="OJT09378.1"/>
    </source>
</evidence>
<keyword evidence="3" id="KW-1185">Reference proteome</keyword>
<reference evidence="2 3" key="1">
    <citation type="submission" date="2016-10" db="EMBL/GenBank/DDBJ databases">
        <title>Genome sequence of the basidiomycete white-rot fungus Trametes pubescens.</title>
        <authorList>
            <person name="Makela M.R."/>
            <person name="Granchi Z."/>
            <person name="Peng M."/>
            <person name="De Vries R.P."/>
            <person name="Grigoriev I."/>
            <person name="Riley R."/>
            <person name="Hilden K."/>
        </authorList>
    </citation>
    <scope>NUCLEOTIDE SEQUENCE [LARGE SCALE GENOMIC DNA]</scope>
    <source>
        <strain evidence="2 3">FBCC735</strain>
    </source>
</reference>
<accession>A0A1M2VP84</accession>
<feature type="domain" description="Protein kinase" evidence="1">
    <location>
        <begin position="1"/>
        <end position="363"/>
    </location>
</feature>
<dbReference type="OMA" id="CAYRNIM"/>
<dbReference type="SMART" id="SM00220">
    <property type="entry name" value="S_TKc"/>
    <property type="match status" value="1"/>
</dbReference>
<dbReference type="Proteomes" id="UP000184267">
    <property type="component" value="Unassembled WGS sequence"/>
</dbReference>
<comment type="caution">
    <text evidence="2">The sequence shown here is derived from an EMBL/GenBank/DDBJ whole genome shotgun (WGS) entry which is preliminary data.</text>
</comment>
<dbReference type="PROSITE" id="PS50011">
    <property type="entry name" value="PROTEIN_KINASE_DOM"/>
    <property type="match status" value="1"/>
</dbReference>
<dbReference type="GO" id="GO:0005524">
    <property type="term" value="F:ATP binding"/>
    <property type="evidence" value="ECO:0007669"/>
    <property type="project" value="InterPro"/>
</dbReference>
<sequence>MDEYFGCTLEDIRLHGHETYWRDLFSFLESHDYLLRPRYRPGWEPVWPPPPDNPFASTEDYVPLPVYRSYMTDATRISDGKLVMMKAVPATSAELDICRYFSSEPLRADPRNRCIPLLEVLPHPNDPDVCIMVMPYLRSIDDPSFDTVEDILECGEQILEGISFMHEHNVAHRDCAYRNIMMDASALYPRGFHPLYTGFLPDASGLAPKLPRSSAPITYYLMDFGISTRFPPDDPSKLVLGTDGIEDSVPELSKTVPYDPFKTDVYIIGALFCQKFLVKFSNMEMMAPLAASMTAKDPAARPDAAAALEAWRLMRTQTPARQRRWRPKARDETLLGSVSRDALMLMRWVVYPSPPSVGDEDLQ</sequence>
<dbReference type="OrthoDB" id="5987198at2759"/>
<dbReference type="SUPFAM" id="SSF56112">
    <property type="entry name" value="Protein kinase-like (PK-like)"/>
    <property type="match status" value="1"/>
</dbReference>
<protein>
    <recommendedName>
        <fullName evidence="1">Protein kinase domain-containing protein</fullName>
    </recommendedName>
</protein>
<proteinExistence type="predicted"/>
<evidence type="ECO:0000313" key="3">
    <source>
        <dbReference type="Proteomes" id="UP000184267"/>
    </source>
</evidence>